<dbReference type="AlphaFoldDB" id="A0A917AJV5"/>
<accession>A0A917AJV5</accession>
<dbReference type="Proteomes" id="UP000633136">
    <property type="component" value="Unassembled WGS sequence"/>
</dbReference>
<reference evidence="1" key="2">
    <citation type="submission" date="2020-09" db="EMBL/GenBank/DDBJ databases">
        <authorList>
            <person name="Sun Q."/>
            <person name="Zhou Y."/>
        </authorList>
    </citation>
    <scope>NUCLEOTIDE SEQUENCE</scope>
    <source>
        <strain evidence="1">CGMCC 1.15388</strain>
    </source>
</reference>
<protein>
    <submittedName>
        <fullName evidence="1">Thiamine biosynthesis protein ThiS</fullName>
    </submittedName>
</protein>
<reference evidence="1" key="1">
    <citation type="journal article" date="2014" name="Int. J. Syst. Evol. Microbiol.">
        <title>Complete genome sequence of Corynebacterium casei LMG S-19264T (=DSM 44701T), isolated from a smear-ripened cheese.</title>
        <authorList>
            <consortium name="US DOE Joint Genome Institute (JGI-PGF)"/>
            <person name="Walter F."/>
            <person name="Albersmeier A."/>
            <person name="Kalinowski J."/>
            <person name="Ruckert C."/>
        </authorList>
    </citation>
    <scope>NUCLEOTIDE SEQUENCE</scope>
    <source>
        <strain evidence="1">CGMCC 1.15388</strain>
    </source>
</reference>
<dbReference type="SUPFAM" id="SSF54285">
    <property type="entry name" value="MoaD/ThiS"/>
    <property type="match status" value="1"/>
</dbReference>
<proteinExistence type="predicted"/>
<comment type="caution">
    <text evidence="1">The sequence shown here is derived from an EMBL/GenBank/DDBJ whole genome shotgun (WGS) entry which is preliminary data.</text>
</comment>
<dbReference type="RefSeq" id="WP_188682053.1">
    <property type="nucleotide sequence ID" value="NZ_BMIS01000001.1"/>
</dbReference>
<dbReference type="InterPro" id="IPR003749">
    <property type="entry name" value="ThiS/MoaD-like"/>
</dbReference>
<dbReference type="EMBL" id="BMIS01000001">
    <property type="protein sequence ID" value="GGE58365.1"/>
    <property type="molecule type" value="Genomic_DNA"/>
</dbReference>
<dbReference type="Pfam" id="PF02597">
    <property type="entry name" value="ThiS"/>
    <property type="match status" value="1"/>
</dbReference>
<gene>
    <name evidence="1" type="ORF">GCM10011401_01340</name>
</gene>
<dbReference type="NCBIfam" id="TIGR01683">
    <property type="entry name" value="thiS"/>
    <property type="match status" value="1"/>
</dbReference>
<dbReference type="InterPro" id="IPR012675">
    <property type="entry name" value="Beta-grasp_dom_sf"/>
</dbReference>
<name>A0A917AJV5_9MICC</name>
<keyword evidence="2" id="KW-1185">Reference proteome</keyword>
<evidence type="ECO:0000313" key="2">
    <source>
        <dbReference type="Proteomes" id="UP000633136"/>
    </source>
</evidence>
<organism evidence="1 2">
    <name type="scientific">Nesterenkonia cremea</name>
    <dbReference type="NCBI Taxonomy" id="1882340"/>
    <lineage>
        <taxon>Bacteria</taxon>
        <taxon>Bacillati</taxon>
        <taxon>Actinomycetota</taxon>
        <taxon>Actinomycetes</taxon>
        <taxon>Micrococcales</taxon>
        <taxon>Micrococcaceae</taxon>
        <taxon>Nesterenkonia</taxon>
    </lineage>
</organism>
<evidence type="ECO:0000313" key="1">
    <source>
        <dbReference type="EMBL" id="GGE58365.1"/>
    </source>
</evidence>
<dbReference type="InterPro" id="IPR010035">
    <property type="entry name" value="Thi_S"/>
</dbReference>
<sequence length="79" mass="7995">MLTVSINEEDVKLPEGATLVDAVAHLTGRELNADGTPVDGGRLGVAVAVGSAVVPRSRWAATELTGGEELEIVTAVQGG</sequence>
<dbReference type="InterPro" id="IPR016155">
    <property type="entry name" value="Mopterin_synth/thiamin_S_b"/>
</dbReference>
<dbReference type="Gene3D" id="3.10.20.30">
    <property type="match status" value="1"/>
</dbReference>